<reference evidence="2" key="2">
    <citation type="submission" date="2015-03" db="UniProtKB">
        <authorList>
            <consortium name="EnsemblPlants"/>
        </authorList>
    </citation>
    <scope>IDENTIFICATION</scope>
</reference>
<evidence type="ECO:0000313" key="2">
    <source>
        <dbReference type="EnsemblPlants" id="OBART03G20650.1"/>
    </source>
</evidence>
<name>A0A0D3FJI9_9ORYZ</name>
<evidence type="ECO:0000313" key="3">
    <source>
        <dbReference type="Proteomes" id="UP000026960"/>
    </source>
</evidence>
<feature type="region of interest" description="Disordered" evidence="1">
    <location>
        <begin position="104"/>
        <end position="171"/>
    </location>
</feature>
<dbReference type="Gramene" id="OBART03G20650.1">
    <property type="protein sequence ID" value="OBART03G20650.1"/>
    <property type="gene ID" value="OBART03G20650"/>
</dbReference>
<feature type="compositionally biased region" description="Low complexity" evidence="1">
    <location>
        <begin position="124"/>
        <end position="135"/>
    </location>
</feature>
<dbReference type="EnsemblPlants" id="OBART03G20650.1">
    <property type="protein sequence ID" value="OBART03G20650.1"/>
    <property type="gene ID" value="OBART03G20650"/>
</dbReference>
<dbReference type="Proteomes" id="UP000026960">
    <property type="component" value="Chromosome 3"/>
</dbReference>
<dbReference type="AlphaFoldDB" id="A0A0D3FJI9"/>
<reference evidence="2" key="1">
    <citation type="journal article" date="2009" name="Rice">
        <title>De Novo Next Generation Sequencing of Plant Genomes.</title>
        <authorList>
            <person name="Rounsley S."/>
            <person name="Marri P.R."/>
            <person name="Yu Y."/>
            <person name="He R."/>
            <person name="Sisneros N."/>
            <person name="Goicoechea J.L."/>
            <person name="Lee S.J."/>
            <person name="Angelova A."/>
            <person name="Kudrna D."/>
            <person name="Luo M."/>
            <person name="Affourtit J."/>
            <person name="Desany B."/>
            <person name="Knight J."/>
            <person name="Niazi F."/>
            <person name="Egholm M."/>
            <person name="Wing R.A."/>
        </authorList>
    </citation>
    <scope>NUCLEOTIDE SEQUENCE [LARGE SCALE GENOMIC DNA]</scope>
    <source>
        <strain evidence="2">cv. IRGC 105608</strain>
    </source>
</reference>
<dbReference type="HOGENOM" id="CLU_1801429_0_0_1"/>
<dbReference type="PaxDb" id="65489-OBART03G20650.1"/>
<sequence length="171" mass="18472">MTRNKERKSWLDASIIEQLLITPKIIIIILIIESTSDAVPKVSPHRKKININKITHRGEHIVEATVVAAVVVVERSAPMVMVVDPVTHERTMADPGTLEHLLGRGGEEEGQPARHASALSPTWPSTARATTQRRTSPARRRGVQGRISEGGRGGRREAVIGHGRRGGGGGG</sequence>
<organism evidence="2">
    <name type="scientific">Oryza barthii</name>
    <dbReference type="NCBI Taxonomy" id="65489"/>
    <lineage>
        <taxon>Eukaryota</taxon>
        <taxon>Viridiplantae</taxon>
        <taxon>Streptophyta</taxon>
        <taxon>Embryophyta</taxon>
        <taxon>Tracheophyta</taxon>
        <taxon>Spermatophyta</taxon>
        <taxon>Magnoliopsida</taxon>
        <taxon>Liliopsida</taxon>
        <taxon>Poales</taxon>
        <taxon>Poaceae</taxon>
        <taxon>BOP clade</taxon>
        <taxon>Oryzoideae</taxon>
        <taxon>Oryzeae</taxon>
        <taxon>Oryzinae</taxon>
        <taxon>Oryza</taxon>
    </lineage>
</organism>
<accession>A0A0D3FJI9</accession>
<evidence type="ECO:0000256" key="1">
    <source>
        <dbReference type="SAM" id="MobiDB-lite"/>
    </source>
</evidence>
<protein>
    <submittedName>
        <fullName evidence="2">Uncharacterized protein</fullName>
    </submittedName>
</protein>
<proteinExistence type="predicted"/>
<keyword evidence="3" id="KW-1185">Reference proteome</keyword>